<evidence type="ECO:0000256" key="10">
    <source>
        <dbReference type="RuleBase" id="RU361274"/>
    </source>
</evidence>
<keyword evidence="3" id="KW-0808">Transferase</keyword>
<dbReference type="InterPro" id="IPR038371">
    <property type="entry name" value="Cu_polyphenol_OxRdtase_sf"/>
</dbReference>
<dbReference type="RefSeq" id="WP_281743533.1">
    <property type="nucleotide sequence ID" value="NZ_AP026973.1"/>
</dbReference>
<proteinExistence type="inferred from homology"/>
<evidence type="ECO:0000313" key="11">
    <source>
        <dbReference type="EMBL" id="BDT77153.1"/>
    </source>
</evidence>
<dbReference type="AlphaFoldDB" id="A0A9C7CAX8"/>
<dbReference type="GO" id="GO:0005507">
    <property type="term" value="F:copper ion binding"/>
    <property type="evidence" value="ECO:0007669"/>
    <property type="project" value="TreeGrafter"/>
</dbReference>
<dbReference type="InterPro" id="IPR011324">
    <property type="entry name" value="Cytotoxic_necrot_fac-like_cat"/>
</dbReference>
<comment type="catalytic activity">
    <reaction evidence="1">
        <text>inosine + phosphate = alpha-D-ribose 1-phosphate + hypoxanthine</text>
        <dbReference type="Rhea" id="RHEA:27646"/>
        <dbReference type="ChEBI" id="CHEBI:17368"/>
        <dbReference type="ChEBI" id="CHEBI:17596"/>
        <dbReference type="ChEBI" id="CHEBI:43474"/>
        <dbReference type="ChEBI" id="CHEBI:57720"/>
        <dbReference type="EC" id="2.4.2.1"/>
    </reaction>
    <physiologicalReaction direction="left-to-right" evidence="1">
        <dbReference type="Rhea" id="RHEA:27647"/>
    </physiologicalReaction>
</comment>
<evidence type="ECO:0000256" key="9">
    <source>
        <dbReference type="ARBA" id="ARBA00049893"/>
    </source>
</evidence>
<dbReference type="KEGG" id="pyt:PKF023_09560"/>
<dbReference type="CDD" id="cd16833">
    <property type="entry name" value="YfiH"/>
    <property type="match status" value="1"/>
</dbReference>
<dbReference type="PANTHER" id="PTHR30616:SF2">
    <property type="entry name" value="PURINE NUCLEOSIDE PHOSPHORYLASE LACC1"/>
    <property type="match status" value="1"/>
</dbReference>
<keyword evidence="5" id="KW-0378">Hydrolase</keyword>
<protein>
    <recommendedName>
        <fullName evidence="10">Purine nucleoside phosphorylase</fullName>
    </recommendedName>
</protein>
<gene>
    <name evidence="11" type="ORF">PKF023_09560</name>
</gene>
<comment type="catalytic activity">
    <reaction evidence="9">
        <text>S-methyl-5'-thioadenosine + phosphate = 5-(methylsulfanyl)-alpha-D-ribose 1-phosphate + adenine</text>
        <dbReference type="Rhea" id="RHEA:11852"/>
        <dbReference type="ChEBI" id="CHEBI:16708"/>
        <dbReference type="ChEBI" id="CHEBI:17509"/>
        <dbReference type="ChEBI" id="CHEBI:43474"/>
        <dbReference type="ChEBI" id="CHEBI:58533"/>
        <dbReference type="EC" id="2.4.2.28"/>
    </reaction>
    <physiologicalReaction direction="left-to-right" evidence="9">
        <dbReference type="Rhea" id="RHEA:11853"/>
    </physiologicalReaction>
</comment>
<evidence type="ECO:0000256" key="1">
    <source>
        <dbReference type="ARBA" id="ARBA00000553"/>
    </source>
</evidence>
<evidence type="ECO:0000256" key="6">
    <source>
        <dbReference type="ARBA" id="ARBA00022833"/>
    </source>
</evidence>
<dbReference type="SUPFAM" id="SSF64438">
    <property type="entry name" value="CNF1/YfiH-like putative cysteine hydrolases"/>
    <property type="match status" value="1"/>
</dbReference>
<reference evidence="11" key="1">
    <citation type="submission" date="2022-11" db="EMBL/GenBank/DDBJ databases">
        <title>Complete Genome Sequences of three Polynucleobacter sp. Subcluster PnecC Strains KF022, KF023, and KF032 Isolated from a Shallow Eutrophic Lake in Japan.</title>
        <authorList>
            <person name="Ogata Y."/>
            <person name="Watanabe K."/>
            <person name="Takemine S."/>
            <person name="Shindo C."/>
            <person name="Kurokawa R."/>
            <person name="Suda W."/>
        </authorList>
    </citation>
    <scope>NUCLEOTIDE SEQUENCE</scope>
    <source>
        <strain evidence="11">KF023</strain>
    </source>
</reference>
<organism evidence="11">
    <name type="scientific">Polynucleobacter yangtzensis</name>
    <dbReference type="NCBI Taxonomy" id="1743159"/>
    <lineage>
        <taxon>Bacteria</taxon>
        <taxon>Pseudomonadati</taxon>
        <taxon>Pseudomonadota</taxon>
        <taxon>Betaproteobacteria</taxon>
        <taxon>Burkholderiales</taxon>
        <taxon>Burkholderiaceae</taxon>
        <taxon>Polynucleobacter</taxon>
    </lineage>
</organism>
<dbReference type="Gene3D" id="3.60.140.10">
    <property type="entry name" value="CNF1/YfiH-like putative cysteine hydrolases"/>
    <property type="match status" value="1"/>
</dbReference>
<evidence type="ECO:0000256" key="4">
    <source>
        <dbReference type="ARBA" id="ARBA00022723"/>
    </source>
</evidence>
<dbReference type="GO" id="GO:0016787">
    <property type="term" value="F:hydrolase activity"/>
    <property type="evidence" value="ECO:0007669"/>
    <property type="project" value="UniProtKB-KW"/>
</dbReference>
<dbReference type="Proteomes" id="UP001211097">
    <property type="component" value="Chromosome"/>
</dbReference>
<keyword evidence="6" id="KW-0862">Zinc</keyword>
<dbReference type="NCBIfam" id="TIGR00726">
    <property type="entry name" value="peptidoglycan editing factor PgeF"/>
    <property type="match status" value="1"/>
</dbReference>
<comment type="catalytic activity">
    <reaction evidence="8">
        <text>adenosine + phosphate = alpha-D-ribose 1-phosphate + adenine</text>
        <dbReference type="Rhea" id="RHEA:27642"/>
        <dbReference type="ChEBI" id="CHEBI:16335"/>
        <dbReference type="ChEBI" id="CHEBI:16708"/>
        <dbReference type="ChEBI" id="CHEBI:43474"/>
        <dbReference type="ChEBI" id="CHEBI:57720"/>
        <dbReference type="EC" id="2.4.2.1"/>
    </reaction>
    <physiologicalReaction direction="left-to-right" evidence="8">
        <dbReference type="Rhea" id="RHEA:27643"/>
    </physiologicalReaction>
</comment>
<accession>A0A9C7CAX8</accession>
<evidence type="ECO:0000256" key="3">
    <source>
        <dbReference type="ARBA" id="ARBA00022679"/>
    </source>
</evidence>
<comment type="catalytic activity">
    <reaction evidence="7">
        <text>adenosine + H2O + H(+) = inosine + NH4(+)</text>
        <dbReference type="Rhea" id="RHEA:24408"/>
        <dbReference type="ChEBI" id="CHEBI:15377"/>
        <dbReference type="ChEBI" id="CHEBI:15378"/>
        <dbReference type="ChEBI" id="CHEBI:16335"/>
        <dbReference type="ChEBI" id="CHEBI:17596"/>
        <dbReference type="ChEBI" id="CHEBI:28938"/>
        <dbReference type="EC" id="3.5.4.4"/>
    </reaction>
    <physiologicalReaction direction="left-to-right" evidence="7">
        <dbReference type="Rhea" id="RHEA:24409"/>
    </physiologicalReaction>
</comment>
<dbReference type="EMBL" id="AP026973">
    <property type="protein sequence ID" value="BDT77153.1"/>
    <property type="molecule type" value="Genomic_DNA"/>
</dbReference>
<evidence type="ECO:0000256" key="5">
    <source>
        <dbReference type="ARBA" id="ARBA00022801"/>
    </source>
</evidence>
<keyword evidence="4" id="KW-0479">Metal-binding</keyword>
<comment type="similarity">
    <text evidence="2 10">Belongs to the purine nucleoside phosphorylase YfiH/LACC1 family.</text>
</comment>
<sequence length="253" mass="27239">MSWINPQWQVPASVKAQVSTRTGGVSASPFESLNLGDHVGDHIENVLANRAVFTETLPNKPLWLKQTHSTVVSTPETRRAKSSDVINADASVTNIANEVLVIMTADCLPALFTNSKGTVVGAAHAGWRGLCAGVLENTIAEMLRLSKESSASDLLVWLGPAIGPESFEVGEDVVKAFRDSGLPFSEEAFQPIAGKSGKFLADIYRLAGDRLEACGVTSIFGGEYCTVRDSEQFFSYRRDGETGRFASAIWIAK</sequence>
<dbReference type="InterPro" id="IPR003730">
    <property type="entry name" value="Cu_polyphenol_OxRdtase"/>
</dbReference>
<name>A0A9C7CAX8_9BURK</name>
<dbReference type="Pfam" id="PF02578">
    <property type="entry name" value="Cu-oxidase_4"/>
    <property type="match status" value="1"/>
</dbReference>
<evidence type="ECO:0000256" key="7">
    <source>
        <dbReference type="ARBA" id="ARBA00047989"/>
    </source>
</evidence>
<dbReference type="GO" id="GO:0017061">
    <property type="term" value="F:S-methyl-5-thioadenosine phosphorylase activity"/>
    <property type="evidence" value="ECO:0007669"/>
    <property type="project" value="UniProtKB-EC"/>
</dbReference>
<evidence type="ECO:0000256" key="2">
    <source>
        <dbReference type="ARBA" id="ARBA00007353"/>
    </source>
</evidence>
<dbReference type="PANTHER" id="PTHR30616">
    <property type="entry name" value="UNCHARACTERIZED PROTEIN YFIH"/>
    <property type="match status" value="1"/>
</dbReference>
<evidence type="ECO:0000256" key="8">
    <source>
        <dbReference type="ARBA" id="ARBA00048968"/>
    </source>
</evidence>